<dbReference type="eggNOG" id="COG2064">
    <property type="taxonomic scope" value="Bacteria"/>
</dbReference>
<evidence type="ECO:0000256" key="4">
    <source>
        <dbReference type="ARBA" id="ARBA00022989"/>
    </source>
</evidence>
<dbReference type="Pfam" id="PF00482">
    <property type="entry name" value="T2SSF"/>
    <property type="match status" value="1"/>
</dbReference>
<dbReference type="PATRIC" id="fig|1301098.3.peg.4465"/>
<evidence type="ECO:0000256" key="3">
    <source>
        <dbReference type="ARBA" id="ARBA00022692"/>
    </source>
</evidence>
<dbReference type="EMBL" id="HG322950">
    <property type="protein sequence ID" value="CDF85802.1"/>
    <property type="molecule type" value="Genomic_DNA"/>
</dbReference>
<dbReference type="InterPro" id="IPR018076">
    <property type="entry name" value="T2SS_GspF_dom"/>
</dbReference>
<dbReference type="Proteomes" id="UP000025241">
    <property type="component" value="Chromosome I"/>
</dbReference>
<dbReference type="OrthoDB" id="8534919at2"/>
<keyword evidence="4 6" id="KW-1133">Transmembrane helix</keyword>
<dbReference type="PANTHER" id="PTHR35007">
    <property type="entry name" value="INTEGRAL MEMBRANE PROTEIN-RELATED"/>
    <property type="match status" value="1"/>
</dbReference>
<accession>A0A024HMP1</accession>
<dbReference type="HOGENOM" id="CLU_056917_2_0_6"/>
<evidence type="ECO:0000256" key="5">
    <source>
        <dbReference type="ARBA" id="ARBA00023136"/>
    </source>
</evidence>
<comment type="subcellular location">
    <subcellularLocation>
        <location evidence="1">Cell membrane</location>
        <topology evidence="1">Multi-pass membrane protein</topology>
    </subcellularLocation>
</comment>
<dbReference type="RefSeq" id="WP_043254509.1">
    <property type="nucleotide sequence ID" value="NZ_HG322950.1"/>
</dbReference>
<evidence type="ECO:0000313" key="8">
    <source>
        <dbReference type="EMBL" id="CDF85802.1"/>
    </source>
</evidence>
<dbReference type="KEGG" id="pkc:PKB_4478"/>
<proteinExistence type="predicted"/>
<feature type="transmembrane region" description="Helical" evidence="6">
    <location>
        <begin position="272"/>
        <end position="294"/>
    </location>
</feature>
<evidence type="ECO:0000256" key="6">
    <source>
        <dbReference type="SAM" id="Phobius"/>
    </source>
</evidence>
<evidence type="ECO:0000259" key="7">
    <source>
        <dbReference type="Pfam" id="PF00482"/>
    </source>
</evidence>
<dbReference type="STRING" id="1301098.PKB_4478"/>
<evidence type="ECO:0000313" key="9">
    <source>
        <dbReference type="Proteomes" id="UP000025241"/>
    </source>
</evidence>
<dbReference type="PANTHER" id="PTHR35007:SF2">
    <property type="entry name" value="PILUS ASSEMBLE PROTEIN"/>
    <property type="match status" value="1"/>
</dbReference>
<evidence type="ECO:0000256" key="1">
    <source>
        <dbReference type="ARBA" id="ARBA00004651"/>
    </source>
</evidence>
<feature type="transmembrane region" description="Helical" evidence="6">
    <location>
        <begin position="6"/>
        <end position="23"/>
    </location>
</feature>
<protein>
    <submittedName>
        <fullName evidence="8">TadC</fullName>
    </submittedName>
</protein>
<keyword evidence="2" id="KW-1003">Cell membrane</keyword>
<keyword evidence="9" id="KW-1185">Reference proteome</keyword>
<keyword evidence="5 6" id="KW-0472">Membrane</keyword>
<sequence length="302" mass="33095">MDASWYVALAVLLLLAALTLAVSQSRAANREQRLIEQRLGGAMQPGAGRWGSELLERVSGSGLGRRLRLRDQEVRELLARAGWNGTLPRSLYQTLQVSLPLLFCALVALFGIIQARPPQSLLLPLAFASGIGFLLPKRVLAHLAAKRCQKLSEEVILFIQLIRILFDAGLTVEQTLRVVQLEGRSIVPVLTEELATVLQHADSGLDLAEELDQLARRLQVAELSDCCTVLRQMLRQGGSARASLQTLKELFEDRRLTSLQEKISKLSAKMSMVMMALLFPALLIILAGPGFMAITKALGGIK</sequence>
<feature type="transmembrane region" description="Helical" evidence="6">
    <location>
        <begin position="97"/>
        <end position="115"/>
    </location>
</feature>
<feature type="domain" description="Type II secretion system protein GspF" evidence="7">
    <location>
        <begin position="158"/>
        <end position="286"/>
    </location>
</feature>
<name>A0A024HMP1_PSEKB</name>
<reference evidence="8 9" key="1">
    <citation type="submission" date="2013-03" db="EMBL/GenBank/DDBJ databases">
        <authorList>
            <person name="Linke B."/>
        </authorList>
    </citation>
    <scope>NUCLEOTIDE SEQUENCE [LARGE SCALE GENOMIC DNA]</scope>
    <source>
        <strain evidence="8 9">B13</strain>
    </source>
</reference>
<gene>
    <name evidence="8" type="ORF">PKB_4478</name>
</gene>
<dbReference type="GO" id="GO:0005886">
    <property type="term" value="C:plasma membrane"/>
    <property type="evidence" value="ECO:0007669"/>
    <property type="project" value="UniProtKB-SubCell"/>
</dbReference>
<feature type="transmembrane region" description="Helical" evidence="6">
    <location>
        <begin position="121"/>
        <end position="140"/>
    </location>
</feature>
<keyword evidence="3 6" id="KW-0812">Transmembrane</keyword>
<evidence type="ECO:0000256" key="2">
    <source>
        <dbReference type="ARBA" id="ARBA00022475"/>
    </source>
</evidence>
<reference evidence="8 9" key="2">
    <citation type="submission" date="2014-05" db="EMBL/GenBank/DDBJ databases">
        <title>Genome sequence of the 3-chlorobenzoate degrading bacterium Pseudomonas knackmussii B13 shows multiple evidence for horizontal gene transfer.</title>
        <authorList>
            <person name="Miyazaki R."/>
            <person name="Bertelli C."/>
            <person name="Falquet L."/>
            <person name="Robinson-Rechavi M."/>
            <person name="Gharib W."/>
            <person name="Roy S."/>
            <person name="Van der Meer J.R."/>
        </authorList>
    </citation>
    <scope>NUCLEOTIDE SEQUENCE [LARGE SCALE GENOMIC DNA]</scope>
    <source>
        <strain evidence="8 9">B13</strain>
    </source>
</reference>
<organism evidence="8 9">
    <name type="scientific">Pseudomonas knackmussii (strain DSM 6978 / CCUG 54928 / LMG 23759 / B13)</name>
    <dbReference type="NCBI Taxonomy" id="1301098"/>
    <lineage>
        <taxon>Bacteria</taxon>
        <taxon>Pseudomonadati</taxon>
        <taxon>Pseudomonadota</taxon>
        <taxon>Gammaproteobacteria</taxon>
        <taxon>Pseudomonadales</taxon>
        <taxon>Pseudomonadaceae</taxon>
        <taxon>Pseudomonas</taxon>
    </lineage>
</organism>
<dbReference type="AlphaFoldDB" id="A0A024HMP1"/>